<dbReference type="Pfam" id="PF03102">
    <property type="entry name" value="NeuB"/>
    <property type="match status" value="1"/>
</dbReference>
<sequence length="338" mass="36096">MSEAPIFIIAEAGVNHNGDMNLALKLIDAAADAGANAVKFQSFKASELTTVHAQKASYQKETSGAGESQLAMLQKLELNDGDHTLLIGHCKKKNIQFLSTPFDKSSLDMLLDLDVTPIKLPSGEITNKPYLRYVGAKKKPIILSTGMTTLSEVGNAIQVLVDAGTPRSLITLLHCNTQYPTPLEDANLRAMDTLARSFPACQVGYSDHTPGISCAVAAATMGAKVIEKHFTLDKTMEGPDHAASLDPTELTAMVAGVRDIEKAMGDGTKQPSPSEMENINVARRFLVAASTIAKGEPFSEDNVAAKRTGQGGISPMMWDAVIGTPAERDFQIGEIIEL</sequence>
<proteinExistence type="predicted"/>
<dbReference type="InterPro" id="IPR051690">
    <property type="entry name" value="PseI-like"/>
</dbReference>
<reference evidence="2" key="1">
    <citation type="journal article" date="2022" name="Arch. Microbiol.">
        <title>Pseudodesulfovibrio sediminis sp. nov., a mesophilic and neutrophilic sulfate-reducing bacterium isolated from sediment of a brackish lake.</title>
        <authorList>
            <person name="Takahashi A."/>
            <person name="Kojima H."/>
            <person name="Watanabe M."/>
            <person name="Fukui M."/>
        </authorList>
    </citation>
    <scope>NUCLEOTIDE SEQUENCE</scope>
    <source>
        <strain evidence="2">SF6</strain>
    </source>
</reference>
<dbReference type="InterPro" id="IPR020007">
    <property type="entry name" value="NeuB/NeuA"/>
</dbReference>
<dbReference type="SUPFAM" id="SSF51569">
    <property type="entry name" value="Aldolase"/>
    <property type="match status" value="1"/>
</dbReference>
<dbReference type="PANTHER" id="PTHR42966">
    <property type="entry name" value="N-ACETYLNEURAMINATE SYNTHASE"/>
    <property type="match status" value="1"/>
</dbReference>
<dbReference type="CDD" id="cd11615">
    <property type="entry name" value="SAF_NeuB_like"/>
    <property type="match status" value="1"/>
</dbReference>
<dbReference type="Proteomes" id="UP001053296">
    <property type="component" value="Chromosome"/>
</dbReference>
<evidence type="ECO:0000313" key="3">
    <source>
        <dbReference type="Proteomes" id="UP001053296"/>
    </source>
</evidence>
<dbReference type="InterPro" id="IPR057736">
    <property type="entry name" value="SAF_PseI/NeuA/NeuB"/>
</dbReference>
<feature type="domain" description="AFP-like" evidence="1">
    <location>
        <begin position="285"/>
        <end position="338"/>
    </location>
</feature>
<accession>A0ABN6EQ08</accession>
<evidence type="ECO:0000259" key="1">
    <source>
        <dbReference type="PROSITE" id="PS50844"/>
    </source>
</evidence>
<dbReference type="NCBIfam" id="TIGR03569">
    <property type="entry name" value="NeuB_NnaB"/>
    <property type="match status" value="1"/>
</dbReference>
<evidence type="ECO:0000313" key="2">
    <source>
        <dbReference type="EMBL" id="BCS87542.1"/>
    </source>
</evidence>
<organism evidence="2 3">
    <name type="scientific">Pseudodesulfovibrio sediminis</name>
    <dbReference type="NCBI Taxonomy" id="2810563"/>
    <lineage>
        <taxon>Bacteria</taxon>
        <taxon>Pseudomonadati</taxon>
        <taxon>Thermodesulfobacteriota</taxon>
        <taxon>Desulfovibrionia</taxon>
        <taxon>Desulfovibrionales</taxon>
        <taxon>Desulfovibrionaceae</taxon>
    </lineage>
</organism>
<dbReference type="PANTHER" id="PTHR42966:SF1">
    <property type="entry name" value="SIALIC ACID SYNTHASE"/>
    <property type="match status" value="1"/>
</dbReference>
<gene>
    <name evidence="2" type="primary">spsE</name>
    <name evidence="2" type="ORF">PSDVSF_07840</name>
</gene>
<dbReference type="Pfam" id="PF08666">
    <property type="entry name" value="SAF"/>
    <property type="match status" value="1"/>
</dbReference>
<dbReference type="Gene3D" id="3.20.20.70">
    <property type="entry name" value="Aldolase class I"/>
    <property type="match status" value="1"/>
</dbReference>
<dbReference type="PROSITE" id="PS50844">
    <property type="entry name" value="AFP_LIKE"/>
    <property type="match status" value="1"/>
</dbReference>
<name>A0ABN6EQ08_9BACT</name>
<dbReference type="SUPFAM" id="SSF51269">
    <property type="entry name" value="AFP III-like domain"/>
    <property type="match status" value="1"/>
</dbReference>
<dbReference type="InterPro" id="IPR013974">
    <property type="entry name" value="SAF"/>
</dbReference>
<dbReference type="EMBL" id="AP024485">
    <property type="protein sequence ID" value="BCS87542.1"/>
    <property type="molecule type" value="Genomic_DNA"/>
</dbReference>
<protein>
    <submittedName>
        <fullName evidence="2">N-acetylneuraminate synthase</fullName>
    </submittedName>
</protein>
<dbReference type="InterPro" id="IPR013132">
    <property type="entry name" value="PseI/NeuA/B-like_N"/>
</dbReference>
<dbReference type="InterPro" id="IPR013785">
    <property type="entry name" value="Aldolase_TIM"/>
</dbReference>
<keyword evidence="3" id="KW-1185">Reference proteome</keyword>
<dbReference type="InterPro" id="IPR036732">
    <property type="entry name" value="AFP_Neu5c_C_sf"/>
</dbReference>
<dbReference type="InterPro" id="IPR006190">
    <property type="entry name" value="SAF_AFP_Neu5Ac"/>
</dbReference>
<dbReference type="RefSeq" id="WP_229593905.1">
    <property type="nucleotide sequence ID" value="NZ_AP024485.1"/>
</dbReference>
<dbReference type="Gene3D" id="3.90.1210.10">
    <property type="entry name" value="Antifreeze-like/N-acetylneuraminic acid synthase C-terminal domain"/>
    <property type="match status" value="1"/>
</dbReference>